<comment type="function">
    <text evidence="1">Required for ubiquinone (coenzyme Q) biosynthesis. Binds hydrophobic ubiquinone biosynthetic intermediates via its SCP2 domain and is essential for the stability of the Ubi complex. May constitute a docking platform where Ubi enzymes assemble and access their SCP2-bound polyprenyl substrates.</text>
</comment>
<dbReference type="Proteomes" id="UP001501011">
    <property type="component" value="Unassembled WGS sequence"/>
</dbReference>
<dbReference type="InterPro" id="IPR036527">
    <property type="entry name" value="SCP2_sterol-bd_dom_sf"/>
</dbReference>
<comment type="subcellular location">
    <subcellularLocation>
        <location evidence="1">Cytoplasm</location>
    </subcellularLocation>
</comment>
<evidence type="ECO:0000313" key="3">
    <source>
        <dbReference type="EMBL" id="GAA4358587.1"/>
    </source>
</evidence>
<proteinExistence type="inferred from homology"/>
<dbReference type="RefSeq" id="WP_345291973.1">
    <property type="nucleotide sequence ID" value="NZ_BAABFV010000001.1"/>
</dbReference>
<keyword evidence="1" id="KW-0963">Cytoplasm</keyword>
<keyword evidence="4" id="KW-1185">Reference proteome</keyword>
<protein>
    <recommendedName>
        <fullName evidence="1">Ubiquinone biosynthesis accessory factor UbiJ</fullName>
    </recommendedName>
</protein>
<gene>
    <name evidence="1" type="primary">ubiJ</name>
    <name evidence="3" type="ORF">GCM10023151_08700</name>
</gene>
<sequence length="211" mass="24084">MLVELFAPTIETVINTVISLDPEGKQRLHPLNQKIIAFHFTDIGQQLYFSIDESYIVVKSDLEVEPDAELTGSLLSFFNLASGDDSDPIFKGDVRFSGEISTAQNFQKFFNQLDIDWEEHLSHYIGDIAAHQLFNHGRAMFDWVKSSTQTAKNNASEYLRFEAKAVPASIELENFYDDIADLKSGVERLGMRIERLRQQSQQEQPQQEPSH</sequence>
<dbReference type="Gene3D" id="3.30.1050.10">
    <property type="entry name" value="SCP2 sterol-binding domain"/>
    <property type="match status" value="1"/>
</dbReference>
<dbReference type="PANTHER" id="PTHR38693">
    <property type="entry name" value="UBIQUINONE BIOSYNTHESIS PROTEIN UBIJ"/>
    <property type="match status" value="1"/>
</dbReference>
<evidence type="ECO:0000313" key="4">
    <source>
        <dbReference type="Proteomes" id="UP001501011"/>
    </source>
</evidence>
<comment type="caution">
    <text evidence="3">The sequence shown here is derived from an EMBL/GenBank/DDBJ whole genome shotgun (WGS) entry which is preliminary data.</text>
</comment>
<dbReference type="InterPro" id="IPR038989">
    <property type="entry name" value="UbiJ"/>
</dbReference>
<comment type="similarity">
    <text evidence="1">Belongs to the UbiJ family.</text>
</comment>
<name>A0ABP8IHJ7_9GAMM</name>
<reference evidence="4" key="1">
    <citation type="journal article" date="2019" name="Int. J. Syst. Evol. Microbiol.">
        <title>The Global Catalogue of Microorganisms (GCM) 10K type strain sequencing project: providing services to taxonomists for standard genome sequencing and annotation.</title>
        <authorList>
            <consortium name="The Broad Institute Genomics Platform"/>
            <consortium name="The Broad Institute Genome Sequencing Center for Infectious Disease"/>
            <person name="Wu L."/>
            <person name="Ma J."/>
        </authorList>
    </citation>
    <scope>NUCLEOTIDE SEQUENCE [LARGE SCALE GENOMIC DNA]</scope>
    <source>
        <strain evidence="4">JCM 17728</strain>
    </source>
</reference>
<dbReference type="InterPro" id="IPR003033">
    <property type="entry name" value="SCP2_sterol-bd_dom"/>
</dbReference>
<comment type="pathway">
    <text evidence="1">Cofactor biosynthesis; ubiquinone biosynthesis.</text>
</comment>
<accession>A0ABP8IHJ7</accession>
<feature type="domain" description="SCP2" evidence="2">
    <location>
        <begin position="14"/>
        <end position="110"/>
    </location>
</feature>
<evidence type="ECO:0000259" key="2">
    <source>
        <dbReference type="Pfam" id="PF02036"/>
    </source>
</evidence>
<organism evidence="3 4">
    <name type="scientific">Kangiella marina</name>
    <dbReference type="NCBI Taxonomy" id="1079178"/>
    <lineage>
        <taxon>Bacteria</taxon>
        <taxon>Pseudomonadati</taxon>
        <taxon>Pseudomonadota</taxon>
        <taxon>Gammaproteobacteria</taxon>
        <taxon>Kangiellales</taxon>
        <taxon>Kangiellaceae</taxon>
        <taxon>Kangiella</taxon>
    </lineage>
</organism>
<dbReference type="PANTHER" id="PTHR38693:SF1">
    <property type="entry name" value="UBIQUINONE BIOSYNTHESIS ACCESSORY FACTOR UBIJ"/>
    <property type="match status" value="1"/>
</dbReference>
<dbReference type="EMBL" id="BAABFV010000001">
    <property type="protein sequence ID" value="GAA4358587.1"/>
    <property type="molecule type" value="Genomic_DNA"/>
</dbReference>
<keyword evidence="1" id="KW-0831">Ubiquinone biosynthesis</keyword>
<evidence type="ECO:0000256" key="1">
    <source>
        <dbReference type="HAMAP-Rule" id="MF_02215"/>
    </source>
</evidence>
<dbReference type="HAMAP" id="MF_02215">
    <property type="entry name" value="UbiJ"/>
    <property type="match status" value="1"/>
</dbReference>
<dbReference type="Pfam" id="PF02036">
    <property type="entry name" value="SCP2"/>
    <property type="match status" value="1"/>
</dbReference>
<dbReference type="SUPFAM" id="SSF55718">
    <property type="entry name" value="SCP-like"/>
    <property type="match status" value="1"/>
</dbReference>